<evidence type="ECO:0000313" key="2">
    <source>
        <dbReference type="EMBL" id="KHJ94524.1"/>
    </source>
</evidence>
<organism evidence="2 3">
    <name type="scientific">Oesophagostomum dentatum</name>
    <name type="common">Nodular worm</name>
    <dbReference type="NCBI Taxonomy" id="61180"/>
    <lineage>
        <taxon>Eukaryota</taxon>
        <taxon>Metazoa</taxon>
        <taxon>Ecdysozoa</taxon>
        <taxon>Nematoda</taxon>
        <taxon>Chromadorea</taxon>
        <taxon>Rhabditida</taxon>
        <taxon>Rhabditina</taxon>
        <taxon>Rhabditomorpha</taxon>
        <taxon>Strongyloidea</taxon>
        <taxon>Strongylidae</taxon>
        <taxon>Oesophagostomum</taxon>
    </lineage>
</organism>
<reference evidence="2 3" key="1">
    <citation type="submission" date="2014-03" db="EMBL/GenBank/DDBJ databases">
        <title>Draft genome of the hookworm Oesophagostomum dentatum.</title>
        <authorList>
            <person name="Mitreva M."/>
        </authorList>
    </citation>
    <scope>NUCLEOTIDE SEQUENCE [LARGE SCALE GENOMIC DNA]</scope>
    <source>
        <strain evidence="2 3">OD-Hann</strain>
    </source>
</reference>
<sequence>MMTQFLVMQNGDAPPQAVVAIKPPAKGAGAMKGRKQNLAPEVQAAVMDTKAPAKAEVAIKPAVKESGVKKREEQEQTDMQVAVMNAEAPPVTPVKPPAKETVVNQGQEDNSMQKMLEALVQFLYSFSEYAR</sequence>
<proteinExistence type="predicted"/>
<evidence type="ECO:0000256" key="1">
    <source>
        <dbReference type="SAM" id="MobiDB-lite"/>
    </source>
</evidence>
<dbReference type="AlphaFoldDB" id="A0A0B1TB85"/>
<dbReference type="Proteomes" id="UP000053660">
    <property type="component" value="Unassembled WGS sequence"/>
</dbReference>
<keyword evidence="3" id="KW-1185">Reference proteome</keyword>
<feature type="region of interest" description="Disordered" evidence="1">
    <location>
        <begin position="86"/>
        <end position="108"/>
    </location>
</feature>
<protein>
    <submittedName>
        <fullName evidence="2">Uncharacterized protein</fullName>
    </submittedName>
</protein>
<dbReference type="EMBL" id="KN550297">
    <property type="protein sequence ID" value="KHJ94524.1"/>
    <property type="molecule type" value="Genomic_DNA"/>
</dbReference>
<accession>A0A0B1TB85</accession>
<evidence type="ECO:0000313" key="3">
    <source>
        <dbReference type="Proteomes" id="UP000053660"/>
    </source>
</evidence>
<gene>
    <name evidence="2" type="ORF">OESDEN_05546</name>
</gene>
<name>A0A0B1TB85_OESDE</name>